<organism evidence="1">
    <name type="scientific">Symploca sp. SIO1C4</name>
    <dbReference type="NCBI Taxonomy" id="2607765"/>
    <lineage>
        <taxon>Bacteria</taxon>
        <taxon>Bacillati</taxon>
        <taxon>Cyanobacteriota</taxon>
        <taxon>Cyanophyceae</taxon>
        <taxon>Coleofasciculales</taxon>
        <taxon>Coleofasciculaceae</taxon>
        <taxon>Symploca</taxon>
    </lineage>
</organism>
<reference evidence="1" key="1">
    <citation type="submission" date="2019-11" db="EMBL/GenBank/DDBJ databases">
        <title>Genomic insights into an expanded diversity of filamentous marine cyanobacteria reveals the extraordinary biosynthetic potential of Moorea and Okeania.</title>
        <authorList>
            <person name="Ferreira Leao T."/>
            <person name="Wang M."/>
            <person name="Moss N."/>
            <person name="Da Silva R."/>
            <person name="Sanders J."/>
            <person name="Nurk S."/>
            <person name="Gurevich A."/>
            <person name="Humphrey G."/>
            <person name="Reher R."/>
            <person name="Zhu Q."/>
            <person name="Belda-Ferre P."/>
            <person name="Glukhov E."/>
            <person name="Rex R."/>
            <person name="Dorrestein P.C."/>
            <person name="Knight R."/>
            <person name="Pevzner P."/>
            <person name="Gerwick W.H."/>
            <person name="Gerwick L."/>
        </authorList>
    </citation>
    <scope>NUCLEOTIDE SEQUENCE</scope>
    <source>
        <strain evidence="1">SIO1C4</strain>
    </source>
</reference>
<accession>A0A6B3NK44</accession>
<proteinExistence type="predicted"/>
<evidence type="ECO:0000313" key="1">
    <source>
        <dbReference type="EMBL" id="NER30812.1"/>
    </source>
</evidence>
<gene>
    <name evidence="1" type="ORF">F6J89_25140</name>
</gene>
<comment type="caution">
    <text evidence="1">The sequence shown here is derived from an EMBL/GenBank/DDBJ whole genome shotgun (WGS) entry which is preliminary data.</text>
</comment>
<sequence>MTTTEGWEFTQKVIKVGFNRDVRKYFRDIKSDSRRDNGRAVLRNSLLIKDNDSALQVLNKQIYFYLGLKDNQQVVATVPEHWSRRIGSERPQLVIIYRPKFPTKGRTGNYPIHIPHYIGDRNPKLPEFKKGNWQGMLVLKDNSRLVVNGVSATETEKTINALKRYIKSEYLPGNFQIKQIKNNRYRELEVVPLRADYYSQGKTNTEPDWRCYCS</sequence>
<name>A0A6B3NK44_9CYAN</name>
<dbReference type="AlphaFoldDB" id="A0A6B3NK44"/>
<dbReference type="EMBL" id="JAAHFQ010000647">
    <property type="protein sequence ID" value="NER30812.1"/>
    <property type="molecule type" value="Genomic_DNA"/>
</dbReference>
<protein>
    <submittedName>
        <fullName evidence="1">Uncharacterized protein</fullName>
    </submittedName>
</protein>